<sequence length="399" mass="43306">MDPRPMEVLPVVDAGEGFTFLSGIRVLDLTTSIAGPYASMLLSDFGAEIIKIERPDGDDARKWGPPFLEGESLWFTAVNRNKKSVVLDLQDSKDREVLRNLARLADVVITNQPPAAQRKLGLDYESFTQLRPDIIFTSITGFGLTGQRSDLTCYDLIAEGYSGIMDITGDPAGPPQKVGAPAADMLAGQDAAMATVTALFDRMRTGKGHLIDVSLVESMTRFLCCRVSPYLGAGEAPVRSGGTDSVIAIYQQFETSDQPLTLGLGNDAIWRRFWQAMGDPGFGARPEFHSNAARRDCRTEIVQRIQAILLTESRDHWLAIFASARVPAGPINSVEDLAADTALHDRGFLFTLRDGERQVPQIGLGIRIDGKIATPCSAPPRLGQHSKEYVALATTGLTA</sequence>
<gene>
    <name evidence="2" type="ORF">COO09_16465</name>
</gene>
<dbReference type="Proteomes" id="UP000218934">
    <property type="component" value="Unassembled WGS sequence"/>
</dbReference>
<protein>
    <submittedName>
        <fullName evidence="2">CoA transferase</fullName>
    </submittedName>
</protein>
<dbReference type="OrthoDB" id="5720311at2"/>
<dbReference type="InterPro" id="IPR044855">
    <property type="entry name" value="CoA-Trfase_III_dom3_sf"/>
</dbReference>
<evidence type="ECO:0000256" key="1">
    <source>
        <dbReference type="ARBA" id="ARBA00022679"/>
    </source>
</evidence>
<dbReference type="PANTHER" id="PTHR48207">
    <property type="entry name" value="SUCCINATE--HYDROXYMETHYLGLUTARATE COA-TRANSFERASE"/>
    <property type="match status" value="1"/>
</dbReference>
<dbReference type="Gene3D" id="3.30.1540.10">
    <property type="entry name" value="formyl-coa transferase, domain 3"/>
    <property type="match status" value="1"/>
</dbReference>
<dbReference type="Gene3D" id="3.40.50.10540">
    <property type="entry name" value="Crotonobetainyl-coa:carnitine coa-transferase, domain 1"/>
    <property type="match status" value="1"/>
</dbReference>
<keyword evidence="3" id="KW-1185">Reference proteome</keyword>
<dbReference type="InterPro" id="IPR023606">
    <property type="entry name" value="CoA-Trfase_III_dom_1_sf"/>
</dbReference>
<name>A0A2A4FR85_9SPHN</name>
<dbReference type="Pfam" id="PF02515">
    <property type="entry name" value="CoA_transf_3"/>
    <property type="match status" value="1"/>
</dbReference>
<dbReference type="GO" id="GO:0008410">
    <property type="term" value="F:CoA-transferase activity"/>
    <property type="evidence" value="ECO:0007669"/>
    <property type="project" value="TreeGrafter"/>
</dbReference>
<dbReference type="PANTHER" id="PTHR48207:SF3">
    <property type="entry name" value="SUCCINATE--HYDROXYMETHYLGLUTARATE COA-TRANSFERASE"/>
    <property type="match status" value="1"/>
</dbReference>
<dbReference type="InterPro" id="IPR003673">
    <property type="entry name" value="CoA-Trfase_fam_III"/>
</dbReference>
<reference evidence="2 3" key="1">
    <citation type="submission" date="2017-09" db="EMBL/GenBank/DDBJ databases">
        <title>The Catabolism of 3,6-Dichlorosalicylic acid is Initiated by the Cytochrome P450 Monooxygenase DsmABC in Rhizorhabdus dicambivorans Ndbn-20.</title>
        <authorList>
            <person name="Na L."/>
        </authorList>
    </citation>
    <scope>NUCLEOTIDE SEQUENCE [LARGE SCALE GENOMIC DNA]</scope>
    <source>
        <strain evidence="2 3">Ndbn-20m</strain>
    </source>
</reference>
<organism evidence="2 3">
    <name type="scientific">Rhizorhabdus dicambivorans</name>
    <dbReference type="NCBI Taxonomy" id="1850238"/>
    <lineage>
        <taxon>Bacteria</taxon>
        <taxon>Pseudomonadati</taxon>
        <taxon>Pseudomonadota</taxon>
        <taxon>Alphaproteobacteria</taxon>
        <taxon>Sphingomonadales</taxon>
        <taxon>Sphingomonadaceae</taxon>
        <taxon>Rhizorhabdus</taxon>
    </lineage>
</organism>
<dbReference type="KEGG" id="rdi:CMV14_08245"/>
<dbReference type="AlphaFoldDB" id="A0A2A4FR85"/>
<proteinExistence type="predicted"/>
<dbReference type="EMBL" id="NWUF01000017">
    <property type="protein sequence ID" value="PCE41265.1"/>
    <property type="molecule type" value="Genomic_DNA"/>
</dbReference>
<dbReference type="SUPFAM" id="SSF89796">
    <property type="entry name" value="CoA-transferase family III (CaiB/BaiF)"/>
    <property type="match status" value="1"/>
</dbReference>
<comment type="caution">
    <text evidence="2">The sequence shown here is derived from an EMBL/GenBank/DDBJ whole genome shotgun (WGS) entry which is preliminary data.</text>
</comment>
<keyword evidence="1 2" id="KW-0808">Transferase</keyword>
<accession>A0A2A4FR85</accession>
<evidence type="ECO:0000313" key="2">
    <source>
        <dbReference type="EMBL" id="PCE41265.1"/>
    </source>
</evidence>
<evidence type="ECO:0000313" key="3">
    <source>
        <dbReference type="Proteomes" id="UP000218934"/>
    </source>
</evidence>
<dbReference type="InterPro" id="IPR050483">
    <property type="entry name" value="CoA-transferase_III_domain"/>
</dbReference>